<keyword evidence="2" id="KW-0812">Transmembrane</keyword>
<feature type="compositionally biased region" description="Polar residues" evidence="1">
    <location>
        <begin position="127"/>
        <end position="137"/>
    </location>
</feature>
<dbReference type="EMBL" id="JAFFHB010000006">
    <property type="protein sequence ID" value="KAK4665096.1"/>
    <property type="molecule type" value="Genomic_DNA"/>
</dbReference>
<feature type="region of interest" description="Disordered" evidence="1">
    <location>
        <begin position="196"/>
        <end position="246"/>
    </location>
</feature>
<evidence type="ECO:0000313" key="4">
    <source>
        <dbReference type="Proteomes" id="UP001326199"/>
    </source>
</evidence>
<name>A0ABR0HB31_9PEZI</name>
<protein>
    <submittedName>
        <fullName evidence="3">Uncharacterized protein</fullName>
    </submittedName>
</protein>
<keyword evidence="4" id="KW-1185">Reference proteome</keyword>
<feature type="region of interest" description="Disordered" evidence="1">
    <location>
        <begin position="126"/>
        <end position="162"/>
    </location>
</feature>
<evidence type="ECO:0000256" key="1">
    <source>
        <dbReference type="SAM" id="MobiDB-lite"/>
    </source>
</evidence>
<organism evidence="3 4">
    <name type="scientific">Podospora pseudopauciseta</name>
    <dbReference type="NCBI Taxonomy" id="2093780"/>
    <lineage>
        <taxon>Eukaryota</taxon>
        <taxon>Fungi</taxon>
        <taxon>Dikarya</taxon>
        <taxon>Ascomycota</taxon>
        <taxon>Pezizomycotina</taxon>
        <taxon>Sordariomycetes</taxon>
        <taxon>Sordariomycetidae</taxon>
        <taxon>Sordariales</taxon>
        <taxon>Podosporaceae</taxon>
        <taxon>Podospora</taxon>
    </lineage>
</organism>
<reference evidence="3 4" key="1">
    <citation type="journal article" date="2023" name="bioRxiv">
        <title>High-quality genome assemblies of four members of thePodospora anserinaspecies complex.</title>
        <authorList>
            <person name="Ament-Velasquez S.L."/>
            <person name="Vogan A.A."/>
            <person name="Wallerman O."/>
            <person name="Hartmann F."/>
            <person name="Gautier V."/>
            <person name="Silar P."/>
            <person name="Giraud T."/>
            <person name="Johannesson H."/>
        </authorList>
    </citation>
    <scope>NUCLEOTIDE SEQUENCE [LARGE SCALE GENOMIC DNA]</scope>
    <source>
        <strain evidence="3 4">CBS 411.78</strain>
    </source>
</reference>
<evidence type="ECO:0000313" key="3">
    <source>
        <dbReference type="EMBL" id="KAK4665096.1"/>
    </source>
</evidence>
<accession>A0ABR0HB31</accession>
<proteinExistence type="predicted"/>
<keyword evidence="2" id="KW-1133">Transmembrane helix</keyword>
<gene>
    <name evidence="3" type="ORF">QC763_0077540</name>
</gene>
<feature type="compositionally biased region" description="Basic and acidic residues" evidence="1">
    <location>
        <begin position="201"/>
        <end position="218"/>
    </location>
</feature>
<dbReference type="RefSeq" id="XP_062765062.1">
    <property type="nucleotide sequence ID" value="XM_062906052.1"/>
</dbReference>
<feature type="transmembrane region" description="Helical" evidence="2">
    <location>
        <begin position="170"/>
        <end position="191"/>
    </location>
</feature>
<comment type="caution">
    <text evidence="3">The sequence shown here is derived from an EMBL/GenBank/DDBJ whole genome shotgun (WGS) entry which is preliminary data.</text>
</comment>
<dbReference type="Proteomes" id="UP001326199">
    <property type="component" value="Unassembled WGS sequence"/>
</dbReference>
<keyword evidence="2" id="KW-0472">Membrane</keyword>
<sequence>MATNTTESVACGRKDYFACSPNITIDGCCPIGYVCGERTCHLPGWDENLSSTEPVGPCPNFEGYRACHEDTGGEQSSLSPFMRRPSVRLILSRELLPSQLCLPFDPASSSAALSLARLTTHVERGAGSSSAIVTDTSPDAMGRDNPPISLPSPGAQAGTRDSGLSQGAQIAVIVSTTIIFLLIAIGIYVVIRRHRRRSRRDKSPEESPHVMDDEKETQLELGSNDHFPWEMPADNGTMELSHHREA</sequence>
<dbReference type="GeneID" id="87926196"/>
<evidence type="ECO:0000256" key="2">
    <source>
        <dbReference type="SAM" id="Phobius"/>
    </source>
</evidence>